<evidence type="ECO:0000313" key="4">
    <source>
        <dbReference type="Proteomes" id="UP000315522"/>
    </source>
</evidence>
<dbReference type="AlphaFoldDB" id="A0A559M0B0"/>
<protein>
    <submittedName>
        <fullName evidence="3">PGA2--like protein</fullName>
    </submittedName>
</protein>
<comment type="caution">
    <text evidence="3">The sequence shown here is derived from an EMBL/GenBank/DDBJ whole genome shotgun (WGS) entry which is preliminary data.</text>
</comment>
<dbReference type="Pfam" id="PF07543">
    <property type="entry name" value="PGA2"/>
    <property type="match status" value="1"/>
</dbReference>
<gene>
    <name evidence="3" type="primary">SPBC27.01c</name>
    <name evidence="3" type="ORF">LAWI1_G007177</name>
</gene>
<feature type="transmembrane region" description="Helical" evidence="2">
    <location>
        <begin position="31"/>
        <end position="48"/>
    </location>
</feature>
<proteinExistence type="predicted"/>
<feature type="region of interest" description="Disordered" evidence="1">
    <location>
        <begin position="75"/>
        <end position="109"/>
    </location>
</feature>
<accession>A0A559M0B0</accession>
<evidence type="ECO:0000256" key="2">
    <source>
        <dbReference type="SAM" id="Phobius"/>
    </source>
</evidence>
<keyword evidence="4" id="KW-1185">Reference proteome</keyword>
<dbReference type="PANTHER" id="PTHR28199">
    <property type="entry name" value="PROCESSING OF GAS1 AND ALP PROTEIN 2"/>
    <property type="match status" value="1"/>
</dbReference>
<keyword evidence="2" id="KW-0812">Transmembrane</keyword>
<dbReference type="InterPro" id="IPR011431">
    <property type="entry name" value="Trafficking_Pga2"/>
</dbReference>
<name>A0A559M0B0_9HELO</name>
<organism evidence="3 4">
    <name type="scientific">Lachnellula willkommii</name>
    <dbReference type="NCBI Taxonomy" id="215461"/>
    <lineage>
        <taxon>Eukaryota</taxon>
        <taxon>Fungi</taxon>
        <taxon>Dikarya</taxon>
        <taxon>Ascomycota</taxon>
        <taxon>Pezizomycotina</taxon>
        <taxon>Leotiomycetes</taxon>
        <taxon>Helotiales</taxon>
        <taxon>Lachnaceae</taxon>
        <taxon>Lachnellula</taxon>
    </lineage>
</organism>
<dbReference type="Proteomes" id="UP000315522">
    <property type="component" value="Unassembled WGS sequence"/>
</dbReference>
<dbReference type="EMBL" id="QGML01003647">
    <property type="protein sequence ID" value="TVY86392.1"/>
    <property type="molecule type" value="Genomic_DNA"/>
</dbReference>
<dbReference type="GO" id="GO:0015031">
    <property type="term" value="P:protein transport"/>
    <property type="evidence" value="ECO:0007669"/>
    <property type="project" value="TreeGrafter"/>
</dbReference>
<reference evidence="3 4" key="1">
    <citation type="submission" date="2018-05" db="EMBL/GenBank/DDBJ databases">
        <title>Genome sequencing and assembly of the regulated plant pathogen Lachnellula willkommii and related sister species for the development of diagnostic species identification markers.</title>
        <authorList>
            <person name="Giroux E."/>
            <person name="Bilodeau G."/>
        </authorList>
    </citation>
    <scope>NUCLEOTIDE SEQUENCE [LARGE SCALE GENOMIC DNA]</scope>
    <source>
        <strain evidence="3 4">CBS 172.35</strain>
    </source>
</reference>
<evidence type="ECO:0000313" key="3">
    <source>
        <dbReference type="EMBL" id="TVY86392.1"/>
    </source>
</evidence>
<keyword evidence="2" id="KW-1133">Transmembrane helix</keyword>
<dbReference type="PANTHER" id="PTHR28199:SF1">
    <property type="entry name" value="PROCESSING OF GAS1 AND ALP PROTEIN 2"/>
    <property type="match status" value="1"/>
</dbReference>
<keyword evidence="2" id="KW-0472">Membrane</keyword>
<sequence length="150" mass="17118">MAELLLATWERLTNVPTHLIHSVDNMTLKNWIRLVAIVGTYMLIRPYFIKLSARQQEKQFEKIDAETTASMAKIQPNALRDSKGSAVEIQESDSEGEADGAPQWGKKAKVRQRKVVKRIQEAIEEKGREDDESNSILDQFVDYEEGVDGW</sequence>
<evidence type="ECO:0000256" key="1">
    <source>
        <dbReference type="SAM" id="MobiDB-lite"/>
    </source>
</evidence>